<dbReference type="AlphaFoldDB" id="A0A8H6RBA9"/>
<feature type="chain" id="PRO_5034849856" evidence="1">
    <location>
        <begin position="22"/>
        <end position="444"/>
    </location>
</feature>
<name>A0A8H6RBA9_9PEZI</name>
<accession>A0A8H6RBA9</accession>
<keyword evidence="1" id="KW-0732">Signal</keyword>
<dbReference type="EMBL" id="JABCIY010000209">
    <property type="protein sequence ID" value="KAF7188454.1"/>
    <property type="molecule type" value="Genomic_DNA"/>
</dbReference>
<protein>
    <submittedName>
        <fullName evidence="2">Uncharacterized protein</fullName>
    </submittedName>
</protein>
<evidence type="ECO:0000256" key="1">
    <source>
        <dbReference type="SAM" id="SignalP"/>
    </source>
</evidence>
<gene>
    <name evidence="2" type="ORF">HII31_10116</name>
</gene>
<comment type="caution">
    <text evidence="2">The sequence shown here is derived from an EMBL/GenBank/DDBJ whole genome shotgun (WGS) entry which is preliminary data.</text>
</comment>
<feature type="signal peptide" evidence="1">
    <location>
        <begin position="1"/>
        <end position="21"/>
    </location>
</feature>
<sequence length="444" mass="49311">MIFLSLAPALLLSAFTQLSKAQTEIGGLSGSHTDIPRWCGKPYEAGSPNFNPGGQLYPPKPTPSLHLHLTVQPRYSIYDSSETKGDFIVDVRSPHDGWQQESRGHGGSEAHGQLEIIIRTSGSKVALATGAIPLGGSEQSIAFDLGSLRPQLEPYKIDVTATKKHGWKSVNYTTNTELYYLPAKRSGSTVKIDNLNGGMLVANNATIFKFEPILPFGFYTSCSDYLNNSMANATAYKDLGFNAINPVCAYPDGDMSSILGELDALDVWYQYDMRGSYLNLSSVAEQIPLVKDRSHLLSWYTADEPDGWQYALNSTRLAYDLLKREDPYHPTALVLNCQNYYFEDYTSGTDIIMQDAYPVGIDPHFSRKFNTTCNTTYGDCGCDNCMGSLLDVSDRLDTFEKYQSWLEIPQKPLERTAGLLRRKVLVSRSHSGRNLRDDAPQLQS</sequence>
<evidence type="ECO:0000313" key="2">
    <source>
        <dbReference type="EMBL" id="KAF7188454.1"/>
    </source>
</evidence>
<dbReference type="Proteomes" id="UP000660729">
    <property type="component" value="Unassembled WGS sequence"/>
</dbReference>
<organism evidence="2 3">
    <name type="scientific">Pseudocercospora fuligena</name>
    <dbReference type="NCBI Taxonomy" id="685502"/>
    <lineage>
        <taxon>Eukaryota</taxon>
        <taxon>Fungi</taxon>
        <taxon>Dikarya</taxon>
        <taxon>Ascomycota</taxon>
        <taxon>Pezizomycotina</taxon>
        <taxon>Dothideomycetes</taxon>
        <taxon>Dothideomycetidae</taxon>
        <taxon>Mycosphaerellales</taxon>
        <taxon>Mycosphaerellaceae</taxon>
        <taxon>Pseudocercospora</taxon>
    </lineage>
</organism>
<reference evidence="2" key="1">
    <citation type="submission" date="2020-04" db="EMBL/GenBank/DDBJ databases">
        <title>Draft genome resource of the tomato pathogen Pseudocercospora fuligena.</title>
        <authorList>
            <person name="Zaccaron A."/>
        </authorList>
    </citation>
    <scope>NUCLEOTIDE SEQUENCE</scope>
    <source>
        <strain evidence="2">PF001</strain>
    </source>
</reference>
<dbReference type="OrthoDB" id="2338662at2759"/>
<keyword evidence="3" id="KW-1185">Reference proteome</keyword>
<evidence type="ECO:0000313" key="3">
    <source>
        <dbReference type="Proteomes" id="UP000660729"/>
    </source>
</evidence>
<proteinExistence type="predicted"/>